<keyword evidence="4" id="KW-0479">Metal-binding</keyword>
<keyword evidence="5" id="KW-0862">Zinc</keyword>
<sequence>MMMIRSGGSGGGGGSGGVSCQDFGNQAKKYCSHMRCRTCCKSRGFECSTHVRSTWVPAAKRRERQQQLATVQPQTQLPRGESVPKRHRENLPATSSSLVCTRIPFHSGE</sequence>
<keyword evidence="8" id="KW-0010">Activator</keyword>
<dbReference type="GO" id="GO:0045893">
    <property type="term" value="P:positive regulation of DNA-templated transcription"/>
    <property type="evidence" value="ECO:0007669"/>
    <property type="project" value="TreeGrafter"/>
</dbReference>
<dbReference type="PANTHER" id="PTHR31604">
    <property type="entry name" value="PROTEIN LATERAL ROOT PRIMORDIUM 1"/>
    <property type="match status" value="1"/>
</dbReference>
<keyword evidence="13" id="KW-1185">Reference proteome</keyword>
<gene>
    <name evidence="12" type="ORF">ISN45_At05g029370</name>
</gene>
<dbReference type="Pfam" id="PF05142">
    <property type="entry name" value="DUF702"/>
    <property type="match status" value="1"/>
</dbReference>
<dbReference type="GO" id="GO:0003700">
    <property type="term" value="F:DNA-binding transcription factor activity"/>
    <property type="evidence" value="ECO:0007669"/>
    <property type="project" value="InterPro"/>
</dbReference>
<evidence type="ECO:0000256" key="9">
    <source>
        <dbReference type="ARBA" id="ARBA00023242"/>
    </source>
</evidence>
<evidence type="ECO:0000256" key="10">
    <source>
        <dbReference type="ARBA" id="ARBA00023294"/>
    </source>
</evidence>
<dbReference type="GO" id="GO:0009851">
    <property type="term" value="P:auxin biosynthetic process"/>
    <property type="evidence" value="ECO:0007669"/>
    <property type="project" value="UniProtKB-KW"/>
</dbReference>
<organism evidence="12 13">
    <name type="scientific">Arabidopsis thaliana x Arabidopsis arenosa</name>
    <dbReference type="NCBI Taxonomy" id="1240361"/>
    <lineage>
        <taxon>Eukaryota</taxon>
        <taxon>Viridiplantae</taxon>
        <taxon>Streptophyta</taxon>
        <taxon>Embryophyta</taxon>
        <taxon>Tracheophyta</taxon>
        <taxon>Spermatophyta</taxon>
        <taxon>Magnoliopsida</taxon>
        <taxon>eudicotyledons</taxon>
        <taxon>Gunneridae</taxon>
        <taxon>Pentapetalae</taxon>
        <taxon>rosids</taxon>
        <taxon>malvids</taxon>
        <taxon>Brassicales</taxon>
        <taxon>Brassicaceae</taxon>
        <taxon>Camelineae</taxon>
        <taxon>Arabidopsis</taxon>
    </lineage>
</organism>
<dbReference type="Proteomes" id="UP000694240">
    <property type="component" value="Chromosome 5"/>
</dbReference>
<evidence type="ECO:0000256" key="5">
    <source>
        <dbReference type="ARBA" id="ARBA00022833"/>
    </source>
</evidence>
<evidence type="ECO:0000256" key="7">
    <source>
        <dbReference type="ARBA" id="ARBA00023125"/>
    </source>
</evidence>
<evidence type="ECO:0000256" key="11">
    <source>
        <dbReference type="SAM" id="MobiDB-lite"/>
    </source>
</evidence>
<dbReference type="InterPro" id="IPR006510">
    <property type="entry name" value="Znf_LRP1"/>
</dbReference>
<dbReference type="NCBIfam" id="TIGR01623">
    <property type="entry name" value="put_zinc_LRP1"/>
    <property type="match status" value="1"/>
</dbReference>
<feature type="region of interest" description="Disordered" evidence="11">
    <location>
        <begin position="60"/>
        <end position="97"/>
    </location>
</feature>
<dbReference type="InterPro" id="IPR007818">
    <property type="entry name" value="SHI"/>
</dbReference>
<dbReference type="PANTHER" id="PTHR31604:SF36">
    <property type="entry name" value="PROTEIN SHI RELATED SEQUENCE 1-RELATED"/>
    <property type="match status" value="1"/>
</dbReference>
<dbReference type="GO" id="GO:0009734">
    <property type="term" value="P:auxin-activated signaling pathway"/>
    <property type="evidence" value="ECO:0007669"/>
    <property type="project" value="UniProtKB-KW"/>
</dbReference>
<evidence type="ECO:0000313" key="12">
    <source>
        <dbReference type="EMBL" id="KAG7603878.1"/>
    </source>
</evidence>
<evidence type="ECO:0000256" key="1">
    <source>
        <dbReference type="ARBA" id="ARBA00004123"/>
    </source>
</evidence>
<evidence type="ECO:0000256" key="3">
    <source>
        <dbReference type="ARBA" id="ARBA00022473"/>
    </source>
</evidence>
<keyword evidence="3" id="KW-0217">Developmental protein</keyword>
<dbReference type="EMBL" id="JAEFBK010000005">
    <property type="protein sequence ID" value="KAG7603878.1"/>
    <property type="molecule type" value="Genomic_DNA"/>
</dbReference>
<comment type="caution">
    <text evidence="12">The sequence shown here is derived from an EMBL/GenBank/DDBJ whole genome shotgun (WGS) entry which is preliminary data.</text>
</comment>
<protein>
    <submittedName>
        <fullName evidence="12">Zinc finger lateral root primordium type 1</fullName>
    </submittedName>
</protein>
<feature type="compositionally biased region" description="Low complexity" evidence="11">
    <location>
        <begin position="66"/>
        <end position="78"/>
    </location>
</feature>
<evidence type="ECO:0000256" key="4">
    <source>
        <dbReference type="ARBA" id="ARBA00022723"/>
    </source>
</evidence>
<keyword evidence="10" id="KW-0927">Auxin signaling pathway</keyword>
<accession>A0A8T2CUA4</accession>
<dbReference type="AlphaFoldDB" id="A0A8T2CUA4"/>
<dbReference type="GO" id="GO:0003677">
    <property type="term" value="F:DNA binding"/>
    <property type="evidence" value="ECO:0007669"/>
    <property type="project" value="UniProtKB-KW"/>
</dbReference>
<name>A0A8T2CUA4_9BRAS</name>
<keyword evidence="9" id="KW-0539">Nucleus</keyword>
<comment type="subcellular location">
    <subcellularLocation>
        <location evidence="1">Nucleus</location>
    </subcellularLocation>
</comment>
<reference evidence="12 13" key="1">
    <citation type="submission" date="2020-12" db="EMBL/GenBank/DDBJ databases">
        <title>Concerted genomic and epigenomic changes stabilize Arabidopsis allopolyploids.</title>
        <authorList>
            <person name="Chen Z."/>
        </authorList>
    </citation>
    <scope>NUCLEOTIDE SEQUENCE [LARGE SCALE GENOMIC DNA]</scope>
    <source>
        <strain evidence="12">Allo738</strain>
        <tissue evidence="12">Leaf</tissue>
    </source>
</reference>
<evidence type="ECO:0000313" key="13">
    <source>
        <dbReference type="Proteomes" id="UP000694240"/>
    </source>
</evidence>
<keyword evidence="6" id="KW-0073">Auxin biosynthesis</keyword>
<evidence type="ECO:0000256" key="8">
    <source>
        <dbReference type="ARBA" id="ARBA00023159"/>
    </source>
</evidence>
<proteinExistence type="inferred from homology"/>
<dbReference type="PROSITE" id="PS51257">
    <property type="entry name" value="PROKAR_LIPOPROTEIN"/>
    <property type="match status" value="1"/>
</dbReference>
<dbReference type="GO" id="GO:0005634">
    <property type="term" value="C:nucleus"/>
    <property type="evidence" value="ECO:0007669"/>
    <property type="project" value="UniProtKB-SubCell"/>
</dbReference>
<comment type="similarity">
    <text evidence="2">Belongs to the SHI protein family.</text>
</comment>
<dbReference type="GO" id="GO:0046872">
    <property type="term" value="F:metal ion binding"/>
    <property type="evidence" value="ECO:0007669"/>
    <property type="project" value="UniProtKB-KW"/>
</dbReference>
<evidence type="ECO:0000256" key="2">
    <source>
        <dbReference type="ARBA" id="ARBA00006911"/>
    </source>
</evidence>
<evidence type="ECO:0000256" key="6">
    <source>
        <dbReference type="ARBA" id="ARBA00023070"/>
    </source>
</evidence>
<keyword evidence="7" id="KW-0238">DNA-binding</keyword>